<dbReference type="InterPro" id="IPR028124">
    <property type="entry name" value="SMAP_dom"/>
</dbReference>
<dbReference type="Proteomes" id="UP000314982">
    <property type="component" value="Unassembled WGS sequence"/>
</dbReference>
<feature type="domain" description="Small acidic protein-like" evidence="2">
    <location>
        <begin position="278"/>
        <end position="354"/>
    </location>
</feature>
<feature type="compositionally biased region" description="Basic residues" evidence="1">
    <location>
        <begin position="151"/>
        <end position="161"/>
    </location>
</feature>
<feature type="compositionally biased region" description="Basic and acidic residues" evidence="1">
    <location>
        <begin position="12"/>
        <end position="30"/>
    </location>
</feature>
<dbReference type="Pfam" id="PF15477">
    <property type="entry name" value="SMAP"/>
    <property type="match status" value="1"/>
</dbReference>
<feature type="compositionally biased region" description="Basic residues" evidence="1">
    <location>
        <begin position="199"/>
        <end position="213"/>
    </location>
</feature>
<evidence type="ECO:0000313" key="3">
    <source>
        <dbReference type="Ensembl" id="ENSHHUP00000071040.1"/>
    </source>
</evidence>
<feature type="region of interest" description="Disordered" evidence="1">
    <location>
        <begin position="1"/>
        <end position="231"/>
    </location>
</feature>
<dbReference type="STRING" id="62062.ENSHHUP00000071040"/>
<feature type="compositionally biased region" description="Low complexity" evidence="1">
    <location>
        <begin position="108"/>
        <end position="118"/>
    </location>
</feature>
<protein>
    <submittedName>
        <fullName evidence="3">Lysine-rich nucleolar protein 1</fullName>
    </submittedName>
</protein>
<feature type="compositionally biased region" description="Low complexity" evidence="1">
    <location>
        <begin position="34"/>
        <end position="44"/>
    </location>
</feature>
<proteinExistence type="predicted"/>
<dbReference type="Ensembl" id="ENSHHUT00000073409.1">
    <property type="protein sequence ID" value="ENSHHUP00000071040.1"/>
    <property type="gene ID" value="ENSHHUG00000041776.1"/>
</dbReference>
<reference evidence="3" key="3">
    <citation type="submission" date="2025-09" db="UniProtKB">
        <authorList>
            <consortium name="Ensembl"/>
        </authorList>
    </citation>
    <scope>IDENTIFICATION</scope>
</reference>
<dbReference type="PANTHER" id="PTHR22426:SF1">
    <property type="entry name" value="LYSINE-RICH NUCLEOLAR PROTEIN 1"/>
    <property type="match status" value="1"/>
</dbReference>
<dbReference type="PANTHER" id="PTHR22426">
    <property type="entry name" value="ARGININE_SERINE-RICH COILED-COIL PROTEIN 2"/>
    <property type="match status" value="1"/>
</dbReference>
<keyword evidence="4" id="KW-1185">Reference proteome</keyword>
<evidence type="ECO:0000256" key="1">
    <source>
        <dbReference type="SAM" id="MobiDB-lite"/>
    </source>
</evidence>
<evidence type="ECO:0000259" key="2">
    <source>
        <dbReference type="Pfam" id="PF15477"/>
    </source>
</evidence>
<dbReference type="GeneTree" id="ENSGT00500000044955"/>
<reference evidence="3" key="2">
    <citation type="submission" date="2025-08" db="UniProtKB">
        <authorList>
            <consortium name="Ensembl"/>
        </authorList>
    </citation>
    <scope>IDENTIFICATION</scope>
</reference>
<dbReference type="AlphaFoldDB" id="A0A4W5QAL2"/>
<accession>A0A4W5QAL2</accession>
<evidence type="ECO:0000313" key="4">
    <source>
        <dbReference type="Proteomes" id="UP000314982"/>
    </source>
</evidence>
<reference evidence="4" key="1">
    <citation type="submission" date="2018-06" db="EMBL/GenBank/DDBJ databases">
        <title>Genome assembly of Danube salmon.</title>
        <authorList>
            <person name="Macqueen D.J."/>
            <person name="Gundappa M.K."/>
        </authorList>
    </citation>
    <scope>NUCLEOTIDE SEQUENCE [LARGE SCALE GENOMIC DNA]</scope>
</reference>
<name>A0A4W5QAL2_9TELE</name>
<sequence length="377" mass="41373">MVQADTGNKMVTMEKKKTNKKSGKDTHAEEEISENSSINQGNNGVKKKKKTKAETPVEEEQASSNGDGGNTEGEQNKPKGKKKKGAEATVAVQEEEQNNTKKKKKPKSSSSAADTTMDTETEGKEEGKMKKEKRKASALTEEEDVMVVDKRKPKQTKRKRVDTKGVEEQAEDGESEGRKKKVKKSSSEVETEMEDSTPHKKGKKIPTKGKKKIKVESCAPEDQERDQTDVVFLSETRGNAFEINIDQGRRLALQNEIDQESNPIQLKAAPVPSGLGQWGTAQFDSSDQHNKFLRLMGGFKKGGQPMAASGATGGRANMALTKDGQQSLQQGLLGEFERAQSRRMDFTGRGAGLGFSAPSNKKFSIDINTTRSVRFDD</sequence>
<organism evidence="3 4">
    <name type="scientific">Hucho hucho</name>
    <name type="common">huchen</name>
    <dbReference type="NCBI Taxonomy" id="62062"/>
    <lineage>
        <taxon>Eukaryota</taxon>
        <taxon>Metazoa</taxon>
        <taxon>Chordata</taxon>
        <taxon>Craniata</taxon>
        <taxon>Vertebrata</taxon>
        <taxon>Euteleostomi</taxon>
        <taxon>Actinopterygii</taxon>
        <taxon>Neopterygii</taxon>
        <taxon>Teleostei</taxon>
        <taxon>Protacanthopterygii</taxon>
        <taxon>Salmoniformes</taxon>
        <taxon>Salmonidae</taxon>
        <taxon>Salmoninae</taxon>
        <taxon>Hucho</taxon>
    </lineage>
</organism>